<evidence type="ECO:0000313" key="4">
    <source>
        <dbReference type="EMBL" id="BEQ16261.1"/>
    </source>
</evidence>
<dbReference type="GO" id="GO:0016787">
    <property type="term" value="F:hydrolase activity"/>
    <property type="evidence" value="ECO:0007669"/>
    <property type="project" value="UniProtKB-KW"/>
</dbReference>
<dbReference type="RefSeq" id="WP_338601837.1">
    <property type="nucleotide sequence ID" value="NZ_AP028679.1"/>
</dbReference>
<evidence type="ECO:0000256" key="2">
    <source>
        <dbReference type="RuleBase" id="RU003476"/>
    </source>
</evidence>
<comment type="similarity">
    <text evidence="2">Belongs to the Nudix hydrolase family.</text>
</comment>
<dbReference type="PROSITE" id="PS00893">
    <property type="entry name" value="NUDIX_BOX"/>
    <property type="match status" value="1"/>
</dbReference>
<evidence type="ECO:0000259" key="3">
    <source>
        <dbReference type="PROSITE" id="PS51462"/>
    </source>
</evidence>
<dbReference type="PRINTS" id="PR00502">
    <property type="entry name" value="NUDIXFAMILY"/>
</dbReference>
<gene>
    <name evidence="4" type="ORF">FAK_33270</name>
</gene>
<sequence>MSAAHPRNPYPTVDVVIELLRPGRPIVLVRRANPPLGWALPGGFVDYGESLERAAVREAAEETGLAVELVAVLGAYSEPERDPRQHNLSVVFLGRATGEPKGGDDAAAAQAFGLEELPRPLCFDHELILQHYLQWRAGTRPGAPVQKRGV</sequence>
<proteinExistence type="inferred from homology"/>
<keyword evidence="5" id="KW-1185">Reference proteome</keyword>
<reference evidence="5" key="1">
    <citation type="journal article" date="2023" name="Arch. Microbiol.">
        <title>Desulfoferula mesophilus gen. nov. sp. nov., a mesophilic sulfate-reducing bacterium isolated from a brackish lake sediment.</title>
        <authorList>
            <person name="Watanabe T."/>
            <person name="Yabe T."/>
            <person name="Tsuji J.M."/>
            <person name="Fukui M."/>
        </authorList>
    </citation>
    <scope>NUCLEOTIDE SEQUENCE [LARGE SCALE GENOMIC DNA]</scope>
    <source>
        <strain evidence="5">12FAK</strain>
    </source>
</reference>
<dbReference type="SUPFAM" id="SSF55811">
    <property type="entry name" value="Nudix"/>
    <property type="match status" value="1"/>
</dbReference>
<dbReference type="KEGG" id="dmp:FAK_33270"/>
<dbReference type="PANTHER" id="PTHR43736">
    <property type="entry name" value="ADP-RIBOSE PYROPHOSPHATASE"/>
    <property type="match status" value="1"/>
</dbReference>
<dbReference type="InterPro" id="IPR020476">
    <property type="entry name" value="Nudix_hydrolase"/>
</dbReference>
<dbReference type="CDD" id="cd18873">
    <property type="entry name" value="NUDIX_NadM_like"/>
    <property type="match status" value="1"/>
</dbReference>
<dbReference type="InterPro" id="IPR000086">
    <property type="entry name" value="NUDIX_hydrolase_dom"/>
</dbReference>
<dbReference type="Proteomes" id="UP001366166">
    <property type="component" value="Chromosome"/>
</dbReference>
<feature type="domain" description="Nudix hydrolase" evidence="3">
    <location>
        <begin position="10"/>
        <end position="137"/>
    </location>
</feature>
<keyword evidence="1 2" id="KW-0378">Hydrolase</keyword>
<dbReference type="EMBL" id="AP028679">
    <property type="protein sequence ID" value="BEQ16261.1"/>
    <property type="molecule type" value="Genomic_DNA"/>
</dbReference>
<dbReference type="Gene3D" id="3.90.79.10">
    <property type="entry name" value="Nucleoside Triphosphate Pyrophosphohydrolase"/>
    <property type="match status" value="1"/>
</dbReference>
<dbReference type="InterPro" id="IPR015797">
    <property type="entry name" value="NUDIX_hydrolase-like_dom_sf"/>
</dbReference>
<evidence type="ECO:0000256" key="1">
    <source>
        <dbReference type="ARBA" id="ARBA00022801"/>
    </source>
</evidence>
<organism evidence="4 5">
    <name type="scientific">Desulfoferula mesophila</name>
    <dbReference type="NCBI Taxonomy" id="3058419"/>
    <lineage>
        <taxon>Bacteria</taxon>
        <taxon>Pseudomonadati</taxon>
        <taxon>Thermodesulfobacteriota</taxon>
        <taxon>Desulfarculia</taxon>
        <taxon>Desulfarculales</taxon>
        <taxon>Desulfarculaceae</taxon>
        <taxon>Desulfoferula</taxon>
    </lineage>
</organism>
<dbReference type="InterPro" id="IPR020084">
    <property type="entry name" value="NUDIX_hydrolase_CS"/>
</dbReference>
<dbReference type="AlphaFoldDB" id="A0AAU9EGH5"/>
<dbReference type="Pfam" id="PF00293">
    <property type="entry name" value="NUDIX"/>
    <property type="match status" value="1"/>
</dbReference>
<dbReference type="PROSITE" id="PS51462">
    <property type="entry name" value="NUDIX"/>
    <property type="match status" value="1"/>
</dbReference>
<evidence type="ECO:0000313" key="5">
    <source>
        <dbReference type="Proteomes" id="UP001366166"/>
    </source>
</evidence>
<name>A0AAU9EGH5_9BACT</name>
<dbReference type="PANTHER" id="PTHR43736:SF1">
    <property type="entry name" value="DIHYDRONEOPTERIN TRIPHOSPHATE DIPHOSPHATASE"/>
    <property type="match status" value="1"/>
</dbReference>
<protein>
    <submittedName>
        <fullName evidence="4">NUDIX hydrolase</fullName>
    </submittedName>
</protein>
<accession>A0AAU9EGH5</accession>